<feature type="region of interest" description="Disordered" evidence="2">
    <location>
        <begin position="163"/>
        <end position="259"/>
    </location>
</feature>
<feature type="region of interest" description="Disordered" evidence="2">
    <location>
        <begin position="96"/>
        <end position="135"/>
    </location>
</feature>
<feature type="compositionally biased region" description="Low complexity" evidence="2">
    <location>
        <begin position="237"/>
        <end position="256"/>
    </location>
</feature>
<feature type="compositionally biased region" description="Acidic residues" evidence="2">
    <location>
        <begin position="210"/>
        <end position="236"/>
    </location>
</feature>
<evidence type="ECO:0000313" key="4">
    <source>
        <dbReference type="EMBL" id="AET41232.1"/>
    </source>
</evidence>
<feature type="compositionally biased region" description="Basic and acidic residues" evidence="2">
    <location>
        <begin position="181"/>
        <end position="199"/>
    </location>
</feature>
<dbReference type="OMA" id="IRTSKHW"/>
<dbReference type="KEGG" id="erc:Ecym_7406"/>
<dbReference type="GO" id="GO:0006355">
    <property type="term" value="P:regulation of DNA-templated transcription"/>
    <property type="evidence" value="ECO:0007669"/>
    <property type="project" value="InterPro"/>
</dbReference>
<sequence length="527" mass="56327">MAKPVPIQPGPLHHNVMIAPNLHGGKKQDAVSSGLTIRTSRHWVLPPRPKPGRKPSCLVGNCRNGAVVASTCAKGGGGDAVGGVDDGKGHSVCVSQASVEPSGRTGDVGGSGTGSETSNGNGGGKKSAAKKPKTKIVLRKEIQQLKLENTKLKKELGRLVGSLQDLKRKCSSPTAVVGSDSKSRHSNRNEEWGKKRGFVEDTTEAFLKFEDDEDDGDNGDGDGEGEDDDDDEDDDGLVSVDDTVLVSSSSLSQQQQPALTTVRLAQALSYSSRTNLTDEEEVGSTPSSLFSSDLHGLSVVSTTTTSTTLPMGVGGGNTNPIQSPPLYDGNGSPSPSTSSSKPAQPRGQQQQSNARPFPVDSITFLDDYELSEFCNKHHDMLLGNYQSSLPEDHQRLTKSNTELDSIKEEDYHASKILDSTQQDMDSTSILRFLKTHINGQQSSCFEDDDDDELYVVRSTAAAADDDRNGWVMVDDDCVDVVVKSKSDYFMPPSLEELMEEQDDCDRDSKLLGPVSSGDLAGLSLGNH</sequence>
<keyword evidence="1" id="KW-0539">Nucleus</keyword>
<reference evidence="5" key="1">
    <citation type="journal article" date="2012" name="G3 (Bethesda)">
        <title>Pichia sorbitophila, an interspecies yeast hybrid reveals early steps of genome resolution following polyploidization.</title>
        <authorList>
            <person name="Leh Louis V."/>
            <person name="Despons L."/>
            <person name="Friedrich A."/>
            <person name="Martin T."/>
            <person name="Durrens P."/>
            <person name="Casaregola S."/>
            <person name="Neuveglise C."/>
            <person name="Fairhead C."/>
            <person name="Marck C."/>
            <person name="Cruz J.A."/>
            <person name="Straub M.L."/>
            <person name="Kugler V."/>
            <person name="Sacerdot C."/>
            <person name="Uzunov Z."/>
            <person name="Thierry A."/>
            <person name="Weiss S."/>
            <person name="Bleykasten C."/>
            <person name="De Montigny J."/>
            <person name="Jacques N."/>
            <person name="Jung P."/>
            <person name="Lemaire M."/>
            <person name="Mallet S."/>
            <person name="Morel G."/>
            <person name="Richard G.F."/>
            <person name="Sarkar A."/>
            <person name="Savel G."/>
            <person name="Schacherer J."/>
            <person name="Seret M.L."/>
            <person name="Talla E."/>
            <person name="Samson G."/>
            <person name="Jubin C."/>
            <person name="Poulain J."/>
            <person name="Vacherie B."/>
            <person name="Barbe V."/>
            <person name="Pelletier E."/>
            <person name="Sherman D.J."/>
            <person name="Westhof E."/>
            <person name="Weissenbach J."/>
            <person name="Baret P.V."/>
            <person name="Wincker P."/>
            <person name="Gaillardin C."/>
            <person name="Dujon B."/>
            <person name="Souciet J.L."/>
        </authorList>
    </citation>
    <scope>NUCLEOTIDE SEQUENCE [LARGE SCALE GENOMIC DNA]</scope>
    <source>
        <strain evidence="5">CBS 270.75 / DBVPG 7215 / KCTC 17166 / NRRL Y-17582</strain>
    </source>
</reference>
<dbReference type="OrthoDB" id="5374328at2759"/>
<dbReference type="InterPro" id="IPR018287">
    <property type="entry name" value="Hap4_TF_heteromerisation"/>
</dbReference>
<dbReference type="Proteomes" id="UP000006790">
    <property type="component" value="Chromosome 7"/>
</dbReference>
<dbReference type="AlphaFoldDB" id="G8JWL7"/>
<accession>G8JWL7</accession>
<feature type="region of interest" description="Disordered" evidence="2">
    <location>
        <begin position="305"/>
        <end position="359"/>
    </location>
</feature>
<dbReference type="RefSeq" id="XP_003648049.1">
    <property type="nucleotide sequence ID" value="XM_003648001.1"/>
</dbReference>
<gene>
    <name evidence="4" type="ordered locus">Ecym_7406</name>
</gene>
<protein>
    <recommendedName>
        <fullName evidence="3">Hap4 transcription factor heteromerisation domain-containing protein</fullName>
    </recommendedName>
</protein>
<dbReference type="InParanoid" id="G8JWL7"/>
<proteinExistence type="predicted"/>
<dbReference type="EMBL" id="CP002503">
    <property type="protein sequence ID" value="AET41232.1"/>
    <property type="molecule type" value="Genomic_DNA"/>
</dbReference>
<evidence type="ECO:0000313" key="5">
    <source>
        <dbReference type="Proteomes" id="UP000006790"/>
    </source>
</evidence>
<feature type="compositionally biased region" description="Low complexity" evidence="2">
    <location>
        <begin position="332"/>
        <end position="342"/>
    </location>
</feature>
<dbReference type="GeneID" id="11472651"/>
<name>G8JWL7_ERECY</name>
<evidence type="ECO:0000256" key="1">
    <source>
        <dbReference type="ARBA" id="ARBA00023242"/>
    </source>
</evidence>
<evidence type="ECO:0000256" key="2">
    <source>
        <dbReference type="SAM" id="MobiDB-lite"/>
    </source>
</evidence>
<feature type="region of interest" description="Disordered" evidence="2">
    <location>
        <begin position="271"/>
        <end position="292"/>
    </location>
</feature>
<dbReference type="Pfam" id="PF10297">
    <property type="entry name" value="Hap4_Hap_bind"/>
    <property type="match status" value="1"/>
</dbReference>
<dbReference type="eggNOG" id="ENOG502RQ0N">
    <property type="taxonomic scope" value="Eukaryota"/>
</dbReference>
<feature type="domain" description="Hap4 transcription factor heteromerisation" evidence="3">
    <location>
        <begin position="39"/>
        <end position="55"/>
    </location>
</feature>
<organism evidence="4 5">
    <name type="scientific">Eremothecium cymbalariae (strain CBS 270.75 / DBVPG 7215 / KCTC 17166 / NRRL Y-17582)</name>
    <name type="common">Yeast</name>
    <dbReference type="NCBI Taxonomy" id="931890"/>
    <lineage>
        <taxon>Eukaryota</taxon>
        <taxon>Fungi</taxon>
        <taxon>Dikarya</taxon>
        <taxon>Ascomycota</taxon>
        <taxon>Saccharomycotina</taxon>
        <taxon>Saccharomycetes</taxon>
        <taxon>Saccharomycetales</taxon>
        <taxon>Saccharomycetaceae</taxon>
        <taxon>Eremothecium</taxon>
    </lineage>
</organism>
<dbReference type="GO" id="GO:0005634">
    <property type="term" value="C:nucleus"/>
    <property type="evidence" value="ECO:0007669"/>
    <property type="project" value="InterPro"/>
</dbReference>
<dbReference type="HOGENOM" id="CLU_516808_0_0_1"/>
<keyword evidence="5" id="KW-1185">Reference proteome</keyword>
<dbReference type="STRING" id="931890.G8JWL7"/>
<evidence type="ECO:0000259" key="3">
    <source>
        <dbReference type="Pfam" id="PF10297"/>
    </source>
</evidence>